<dbReference type="SUPFAM" id="SSF54236">
    <property type="entry name" value="Ubiquitin-like"/>
    <property type="match status" value="1"/>
</dbReference>
<comment type="caution">
    <text evidence="3">The sequence shown here is derived from an EMBL/GenBank/DDBJ whole genome shotgun (WGS) entry which is preliminary data.</text>
</comment>
<protein>
    <recommendedName>
        <fullName evidence="5">Guanine nucleotide-binding protein subunit beta-like protein</fullName>
    </recommendedName>
</protein>
<keyword evidence="1" id="KW-0853">WD repeat</keyword>
<organism evidence="3 4">
    <name type="scientific">Prorocentrum cordatum</name>
    <dbReference type="NCBI Taxonomy" id="2364126"/>
    <lineage>
        <taxon>Eukaryota</taxon>
        <taxon>Sar</taxon>
        <taxon>Alveolata</taxon>
        <taxon>Dinophyceae</taxon>
        <taxon>Prorocentrales</taxon>
        <taxon>Prorocentraceae</taxon>
        <taxon>Prorocentrum</taxon>
    </lineage>
</organism>
<feature type="region of interest" description="Disordered" evidence="2">
    <location>
        <begin position="343"/>
        <end position="385"/>
    </location>
</feature>
<proteinExistence type="predicted"/>
<evidence type="ECO:0000256" key="1">
    <source>
        <dbReference type="PROSITE-ProRule" id="PRU00221"/>
    </source>
</evidence>
<reference evidence="3" key="1">
    <citation type="submission" date="2023-10" db="EMBL/GenBank/DDBJ databases">
        <authorList>
            <person name="Chen Y."/>
            <person name="Shah S."/>
            <person name="Dougan E. K."/>
            <person name="Thang M."/>
            <person name="Chan C."/>
        </authorList>
    </citation>
    <scope>NUCLEOTIDE SEQUENCE [LARGE SCALE GENOMIC DNA]</scope>
</reference>
<dbReference type="PROSITE" id="PS50294">
    <property type="entry name" value="WD_REPEATS_REGION"/>
    <property type="match status" value="5"/>
</dbReference>
<evidence type="ECO:0008006" key="5">
    <source>
        <dbReference type="Google" id="ProtNLM"/>
    </source>
</evidence>
<evidence type="ECO:0000313" key="3">
    <source>
        <dbReference type="EMBL" id="CAK0895173.1"/>
    </source>
</evidence>
<dbReference type="CDD" id="cd00200">
    <property type="entry name" value="WD40"/>
    <property type="match status" value="1"/>
</dbReference>
<dbReference type="Pfam" id="PF00400">
    <property type="entry name" value="WD40"/>
    <property type="match status" value="5"/>
</dbReference>
<dbReference type="PANTHER" id="PTHR19879">
    <property type="entry name" value="TRANSCRIPTION INITIATION FACTOR TFIID"/>
    <property type="match status" value="1"/>
</dbReference>
<dbReference type="InterPro" id="IPR001680">
    <property type="entry name" value="WD40_rpt"/>
</dbReference>
<accession>A0ABN9X8K5</accession>
<feature type="compositionally biased region" description="Polar residues" evidence="2">
    <location>
        <begin position="375"/>
        <end position="385"/>
    </location>
</feature>
<dbReference type="Gene3D" id="2.130.10.10">
    <property type="entry name" value="YVTN repeat-like/Quinoprotein amine dehydrogenase"/>
    <property type="match status" value="3"/>
</dbReference>
<dbReference type="Proteomes" id="UP001189429">
    <property type="component" value="Unassembled WGS sequence"/>
</dbReference>
<feature type="repeat" description="WD" evidence="1">
    <location>
        <begin position="216"/>
        <end position="257"/>
    </location>
</feature>
<evidence type="ECO:0000313" key="4">
    <source>
        <dbReference type="Proteomes" id="UP001189429"/>
    </source>
</evidence>
<name>A0ABN9X8K5_9DINO</name>
<sequence>MPAVAGPGNRGGGGDPVIGRRLGAGASAPGPAMLVSVVACSGRELAALEADPSWQLGDLLVAVPKPEGAAGHWLRIFFGETELCGVATLGEIGVQGGSELTLVVTRSRRMVTCHGHEAKIWAADSGECLRTLIGHEGYVTSAVLSADGQQALTASCDRTAKVWGASSGECLRTLVGHRGRVTSAALSMDGQRALTAAWDGTARVWGINSGECLRTLVGHHGHVTSASFSVDGQQVLTASSDSTAKVWAASSGECLRTLEGHHGHVWSAVFSVDGQQVLTASSDSTAKVWAADSGDCLRTLVGHQDSVTSAVFSPDGQRVLTASWDATANVWAADSGECLRTLVGAPGTRPASRRSRPAAGGTERWRGRRVHGSTWRRTSAPRSWR</sequence>
<evidence type="ECO:0000256" key="2">
    <source>
        <dbReference type="SAM" id="MobiDB-lite"/>
    </source>
</evidence>
<dbReference type="PANTHER" id="PTHR19879:SF9">
    <property type="entry name" value="TRANSCRIPTION INITIATION FACTOR TFIID SUBUNIT 5"/>
    <property type="match status" value="1"/>
</dbReference>
<dbReference type="PROSITE" id="PS50082">
    <property type="entry name" value="WD_REPEATS_2"/>
    <property type="match status" value="5"/>
</dbReference>
<feature type="repeat" description="WD" evidence="1">
    <location>
        <begin position="258"/>
        <end position="299"/>
    </location>
</feature>
<feature type="repeat" description="WD" evidence="1">
    <location>
        <begin position="174"/>
        <end position="215"/>
    </location>
</feature>
<dbReference type="SMART" id="SM00320">
    <property type="entry name" value="WD40"/>
    <property type="match status" value="5"/>
</dbReference>
<dbReference type="SUPFAM" id="SSF50978">
    <property type="entry name" value="WD40 repeat-like"/>
    <property type="match status" value="1"/>
</dbReference>
<keyword evidence="4" id="KW-1185">Reference proteome</keyword>
<gene>
    <name evidence="3" type="ORF">PCOR1329_LOCUS74003</name>
</gene>
<feature type="region of interest" description="Disordered" evidence="2">
    <location>
        <begin position="1"/>
        <end position="22"/>
    </location>
</feature>
<dbReference type="InterPro" id="IPR015943">
    <property type="entry name" value="WD40/YVTN_repeat-like_dom_sf"/>
</dbReference>
<dbReference type="EMBL" id="CAUYUJ010020003">
    <property type="protein sequence ID" value="CAK0895173.1"/>
    <property type="molecule type" value="Genomic_DNA"/>
</dbReference>
<dbReference type="InterPro" id="IPR036322">
    <property type="entry name" value="WD40_repeat_dom_sf"/>
</dbReference>
<feature type="repeat" description="WD" evidence="1">
    <location>
        <begin position="300"/>
        <end position="341"/>
    </location>
</feature>
<dbReference type="InterPro" id="IPR029071">
    <property type="entry name" value="Ubiquitin-like_domsf"/>
</dbReference>
<feature type="repeat" description="WD" evidence="1">
    <location>
        <begin position="132"/>
        <end position="173"/>
    </location>
</feature>